<dbReference type="GO" id="GO:0009313">
    <property type="term" value="P:oligosaccharide catabolic process"/>
    <property type="evidence" value="ECO:0007669"/>
    <property type="project" value="TreeGrafter"/>
</dbReference>
<evidence type="ECO:0000256" key="5">
    <source>
        <dbReference type="ARBA" id="ARBA00022801"/>
    </source>
</evidence>
<dbReference type="Gene3D" id="3.30.379.10">
    <property type="entry name" value="Chitobiase/beta-hexosaminidase domain 2-like"/>
    <property type="match status" value="1"/>
</dbReference>
<dbReference type="InterPro" id="IPR008979">
    <property type="entry name" value="Galactose-bd-like_sf"/>
</dbReference>
<dbReference type="GO" id="GO:0004563">
    <property type="term" value="F:beta-N-acetylhexosaminidase activity"/>
    <property type="evidence" value="ECO:0007669"/>
    <property type="project" value="UniProtKB-ARBA"/>
</dbReference>
<comment type="caution">
    <text evidence="11">The sequence shown here is derived from an EMBL/GenBank/DDBJ whole genome shotgun (WGS) entry which is preliminary data.</text>
</comment>
<dbReference type="Proteomes" id="UP001200537">
    <property type="component" value="Unassembled WGS sequence"/>
</dbReference>
<dbReference type="Pfam" id="PF13088">
    <property type="entry name" value="BNR_2"/>
    <property type="match status" value="1"/>
</dbReference>
<protein>
    <recommendedName>
        <fullName evidence="4">exo-alpha-sialidase</fullName>
        <ecNumber evidence="4">3.2.1.18</ecNumber>
    </recommendedName>
</protein>
<reference evidence="11" key="1">
    <citation type="submission" date="2022-01" db="EMBL/GenBank/DDBJ databases">
        <title>Collection of gut derived symbiotic bacterial strains cultured from healthy donors.</title>
        <authorList>
            <person name="Lin H."/>
            <person name="Kohout C."/>
            <person name="Waligurski E."/>
            <person name="Pamer E.G."/>
        </authorList>
    </citation>
    <scope>NUCLEOTIDE SEQUENCE</scope>
    <source>
        <strain evidence="11">DFI.7.46</strain>
    </source>
</reference>
<dbReference type="InterPro" id="IPR017853">
    <property type="entry name" value="GH"/>
</dbReference>
<dbReference type="Gene3D" id="2.120.10.10">
    <property type="match status" value="1"/>
</dbReference>
<dbReference type="Gene3D" id="3.20.20.80">
    <property type="entry name" value="Glycosidases"/>
    <property type="match status" value="1"/>
</dbReference>
<dbReference type="NCBIfam" id="NF038186">
    <property type="entry name" value="YPDG_rpt"/>
    <property type="match status" value="1"/>
</dbReference>
<dbReference type="PANTHER" id="PTHR10628">
    <property type="entry name" value="SIALIDASE"/>
    <property type="match status" value="1"/>
</dbReference>
<dbReference type="Pfam" id="PF08305">
    <property type="entry name" value="NPCBM"/>
    <property type="match status" value="1"/>
</dbReference>
<dbReference type="InterPro" id="IPR015883">
    <property type="entry name" value="Glyco_hydro_20_cat"/>
</dbReference>
<dbReference type="InterPro" id="IPR038637">
    <property type="entry name" value="NPCBM_sf"/>
</dbReference>
<dbReference type="SUPFAM" id="SSF49785">
    <property type="entry name" value="Galactose-binding domain-like"/>
    <property type="match status" value="1"/>
</dbReference>
<feature type="signal peptide" evidence="9">
    <location>
        <begin position="1"/>
        <end position="41"/>
    </location>
</feature>
<dbReference type="EC" id="3.2.1.18" evidence="4"/>
<comment type="similarity">
    <text evidence="3">Belongs to the glycosyl hydrolase 33 family.</text>
</comment>
<dbReference type="SUPFAM" id="SSF50939">
    <property type="entry name" value="Sialidases"/>
    <property type="match status" value="1"/>
</dbReference>
<evidence type="ECO:0000256" key="9">
    <source>
        <dbReference type="SAM" id="SignalP"/>
    </source>
</evidence>
<evidence type="ECO:0000259" key="10">
    <source>
        <dbReference type="SMART" id="SM00776"/>
    </source>
</evidence>
<feature type="domain" description="Glycosyl hydrolase family 98 putative carbohydrate-binding module" evidence="10">
    <location>
        <begin position="1446"/>
        <end position="1592"/>
    </location>
</feature>
<dbReference type="Pfam" id="PF10633">
    <property type="entry name" value="NPCBM_assoc"/>
    <property type="match status" value="1"/>
</dbReference>
<dbReference type="SUPFAM" id="SSF50370">
    <property type="entry name" value="Ricin B-like lectins"/>
    <property type="match status" value="1"/>
</dbReference>
<evidence type="ECO:0000256" key="1">
    <source>
        <dbReference type="ARBA" id="ARBA00000427"/>
    </source>
</evidence>
<dbReference type="GO" id="GO:0016020">
    <property type="term" value="C:membrane"/>
    <property type="evidence" value="ECO:0007669"/>
    <property type="project" value="TreeGrafter"/>
</dbReference>
<dbReference type="GO" id="GO:0005737">
    <property type="term" value="C:cytoplasm"/>
    <property type="evidence" value="ECO:0007669"/>
    <property type="project" value="TreeGrafter"/>
</dbReference>
<dbReference type="EMBL" id="JAKNHJ010000001">
    <property type="protein sequence ID" value="MCG4617046.1"/>
    <property type="molecule type" value="Genomic_DNA"/>
</dbReference>
<keyword evidence="5" id="KW-0378">Hydrolase</keyword>
<dbReference type="GO" id="GO:0004308">
    <property type="term" value="F:exo-alpha-sialidase activity"/>
    <property type="evidence" value="ECO:0007669"/>
    <property type="project" value="UniProtKB-EC"/>
</dbReference>
<sequence>MRFEMVLSVTKGRFKALVAGFSVALTSMTLMPLATALPAEAASGQFSYNTVVKYGDDGVTNYRIPAVIKLSNGDLLTAYDARPANGDAPAPNSIMQKRSTDGGATWQGQTVIAQGKGTTLGDPEKEGFSDPAYIYDKQTGHLFNFHVHSYDVGCDPNGTLETDEFSNRKVQGVSLSVSTDNGVSWTERYGNSPDATRGLTAAVKQPGYPCGFAASGHGIQLQHQSGANAAKNGRLITQFIAGKPGTWAAYSVYSDDHGKTWKRGSTIGTDMNENKLVELSDGTLLLNSRMSNKAGYRYIAKSTDGGETWTDLQIERSLVDSKTPGRNASIIRRYPDAPSSDPKSKELLYSGMADSGKTLAVSYSYDDGKTWPIRKLYWNDKAAYSDLAAIDTQSGKYGVAFEEDHQIGGNYFETIHFGTFDTNWLNPVKISLADAKVAAEAGKTVEIPVKVTNDDAKEVVPLATAVKLALPSGWKMEESVLAQELHPGNSETVTLRVSVPANAAQKTYYLDSSLEYRNIKLRGDVEIKVTNRNLNTDPTGSVGVDFELTNPKADGTWAVGDKMNFTVNVTNLLAQDKSFTATASNLDTGWAGCRWRSISAGATLPCANRTHTVTQEDVDAGFFTPSITYKYQNPGYSGAATQLKPVKGNIIPIFASHVQVTDLAVAGTKDKYDVGDKLVFTPKVQNVGQIPVDVRLNGENFTLSCHNKDGKLDKGSTFSCTASDYVITKEDIIRGSFTPKFKVKVTDGTKVLQEFTYSGKELPLPSDNPIATKLPQTIPSLDSWKTNTNANDVFKLSPDTVVYYPAGFEDQAQIVVQELNAYLKAAGQAQTVRAQAAGGTTPKAHDVVITLDATQQNKLAEEGYSLQIGAQGVNITAAQKRGAFWGTRTLSQMLRQQLTLPYGSALDQPQQRERAVTLCACRIKNQPDYIHRMLTDMADLKMNQVVLTAKMESAKEPVTNNYSYYTKEELKGIVAYADKLGIEVVPQMGAPGHMDPKIHNLPQYQLKKTDGTLDNDRLDITNPEAVAFYKRQIDDYLDVFPSKYWHMAGDEYMYRSAYKNYPVFGPDGVNGPKLFVDFINDINKHVKSKGKTLRVWNDGLKQENIDSLDKDIVIDMWQGGLSPQTLIDKGHKVNNTNYDLYFSREMGWRIQNSGAAAIYNDKGFTAGTFKSGKVADDNPGNLGIKLSIWPDTSIYQTENEVEMETFEAFRLVSQLGWQGSRPWKDGKTFVDFAKALGHAPNWENVNRRPLENGVYAFTSSGLRLDASENREPDAISYSSDQWQISHTYDHYYQLKSVKSGKCLSMDVGKQRFNGSGRQYATADLNVVNEVGARPALVECVNDINQKYHTGKWKNNSSTSKRNNQKWQIIDDGNGKYIVRHALTNMDLAISTGEEKHVDLGNVGDLDDNTKSRPMETDLVQLPSDMTATRWTITQADQSAPAQMRAPHGTVPVANLDWYPGSSIGWADDGLIRVNRTLKGSPLLIEGEKYRGGIGTHASSKITVHLGKQCSVFSAKVGIDDTQEAGKSSSVTFRVLGADGKELGASSKALTAADKAEAMKVDISGQEKITLFADAGESSANDHADWADAVVACEQMDADKYQPSYQDTEAKAGKTASAAAPSFAPAAGKEKAQKFELVEAVPAGMSIEAATGVITWQVPANQQSGTVSVDVKVTYEDASSEIVPAKFKVSASVPQPLPQVAPQAPIFNDKDNTYTIPQVPGVVYLLDNQVVKPGTYPVKGARKVLITSQPDSGYHFKAGVTTQWEHQFKVETKPSKPTTKPGGTQKPQDGRSGKAQAKPQKPSAGLVPTGAAGTVGLLALVVMGSGLAIHRFSRRQNVISE</sequence>
<evidence type="ECO:0000256" key="3">
    <source>
        <dbReference type="ARBA" id="ARBA00009348"/>
    </source>
</evidence>
<comment type="similarity">
    <text evidence="2">Belongs to the glycosyl hydrolase 20 family.</text>
</comment>
<evidence type="ECO:0000256" key="8">
    <source>
        <dbReference type="SAM" id="Phobius"/>
    </source>
</evidence>
<dbReference type="InterPro" id="IPR044055">
    <property type="entry name" value="RibLong"/>
</dbReference>
<evidence type="ECO:0000256" key="2">
    <source>
        <dbReference type="ARBA" id="ARBA00006285"/>
    </source>
</evidence>
<accession>A0AAJ1EXB0</accession>
<feature type="chain" id="PRO_5042484129" description="exo-alpha-sialidase" evidence="9">
    <location>
        <begin position="42"/>
        <end position="1840"/>
    </location>
</feature>
<dbReference type="InterPro" id="IPR011040">
    <property type="entry name" value="Sialidase"/>
</dbReference>
<feature type="compositionally biased region" description="Polar residues" evidence="7">
    <location>
        <begin position="1774"/>
        <end position="1786"/>
    </location>
</feature>
<dbReference type="PANTHER" id="PTHR10628:SF30">
    <property type="entry name" value="EXO-ALPHA-SIALIDASE"/>
    <property type="match status" value="1"/>
</dbReference>
<dbReference type="SUPFAM" id="SSF51445">
    <property type="entry name" value="(Trans)glycosidases"/>
    <property type="match status" value="1"/>
</dbReference>
<comment type="catalytic activity">
    <reaction evidence="1">
        <text>Hydrolysis of alpha-(2-&gt;3)-, alpha-(2-&gt;6)-, alpha-(2-&gt;8)- glycosidic linkages of terminal sialic acid residues in oligosaccharides, glycoproteins, glycolipids, colominic acid and synthetic substrates.</text>
        <dbReference type="EC" id="3.2.1.18"/>
    </reaction>
</comment>
<evidence type="ECO:0000313" key="11">
    <source>
        <dbReference type="EMBL" id="MCG4617046.1"/>
    </source>
</evidence>
<evidence type="ECO:0000256" key="7">
    <source>
        <dbReference type="SAM" id="MobiDB-lite"/>
    </source>
</evidence>
<keyword evidence="6" id="KW-0326">Glycosidase</keyword>
<dbReference type="GO" id="GO:0006689">
    <property type="term" value="P:ganglioside catabolic process"/>
    <property type="evidence" value="ECO:0007669"/>
    <property type="project" value="TreeGrafter"/>
</dbReference>
<dbReference type="InterPro" id="IPR013783">
    <property type="entry name" value="Ig-like_fold"/>
</dbReference>
<dbReference type="InterPro" id="IPR026856">
    <property type="entry name" value="Sialidase_fam"/>
</dbReference>
<evidence type="ECO:0000256" key="4">
    <source>
        <dbReference type="ARBA" id="ARBA00012733"/>
    </source>
</evidence>
<dbReference type="InterPro" id="IPR018905">
    <property type="entry name" value="A-galactase_NEW3"/>
</dbReference>
<dbReference type="InterPro" id="IPR015882">
    <property type="entry name" value="HEX_bac_N"/>
</dbReference>
<name>A0AAJ1EXB0_9ACTO</name>
<proteinExistence type="inferred from homology"/>
<dbReference type="Pfam" id="PF00728">
    <property type="entry name" value="Glyco_hydro_20"/>
    <property type="match status" value="1"/>
</dbReference>
<dbReference type="SUPFAM" id="SSF55545">
    <property type="entry name" value="beta-N-acetylhexosaminidase-like domain"/>
    <property type="match status" value="1"/>
</dbReference>
<gene>
    <name evidence="11" type="ORF">L0M99_00860</name>
</gene>
<dbReference type="PROSITE" id="PS50231">
    <property type="entry name" value="RICIN_B_LECTIN"/>
    <property type="match status" value="1"/>
</dbReference>
<dbReference type="SMART" id="SM00776">
    <property type="entry name" value="NPCBM"/>
    <property type="match status" value="1"/>
</dbReference>
<evidence type="ECO:0000256" key="6">
    <source>
        <dbReference type="ARBA" id="ARBA00023295"/>
    </source>
</evidence>
<organism evidence="11 12">
    <name type="scientific">Varibaculum cambriense</name>
    <dbReference type="NCBI Taxonomy" id="184870"/>
    <lineage>
        <taxon>Bacteria</taxon>
        <taxon>Bacillati</taxon>
        <taxon>Actinomycetota</taxon>
        <taxon>Actinomycetes</taxon>
        <taxon>Actinomycetales</taxon>
        <taxon>Actinomycetaceae</taxon>
        <taxon>Varibaculum</taxon>
    </lineage>
</organism>
<dbReference type="CDD" id="cd23386">
    <property type="entry name" value="beta-trefoil_Ricin_LNBase"/>
    <property type="match status" value="1"/>
</dbReference>
<keyword evidence="9" id="KW-0732">Signal</keyword>
<dbReference type="CDD" id="cd15482">
    <property type="entry name" value="Sialidase_non-viral"/>
    <property type="match status" value="1"/>
</dbReference>
<dbReference type="InterPro" id="IPR029018">
    <property type="entry name" value="Hex-like_dom2"/>
</dbReference>
<dbReference type="Gene3D" id="2.60.120.1060">
    <property type="entry name" value="NPCBM/NEW2 domain"/>
    <property type="match status" value="1"/>
</dbReference>
<dbReference type="InterPro" id="IPR036278">
    <property type="entry name" value="Sialidase_sf"/>
</dbReference>
<dbReference type="Gene3D" id="2.60.40.10">
    <property type="entry name" value="Immunoglobulins"/>
    <property type="match status" value="2"/>
</dbReference>
<dbReference type="Pfam" id="PF18957">
    <property type="entry name" value="RibLong"/>
    <property type="match status" value="1"/>
</dbReference>
<dbReference type="InterPro" id="IPR035992">
    <property type="entry name" value="Ricin_B-like_lectins"/>
</dbReference>
<keyword evidence="8" id="KW-0472">Membrane</keyword>
<dbReference type="Gene3D" id="2.80.10.50">
    <property type="match status" value="1"/>
</dbReference>
<feature type="transmembrane region" description="Helical" evidence="8">
    <location>
        <begin position="1805"/>
        <end position="1828"/>
    </location>
</feature>
<keyword evidence="8" id="KW-1133">Transmembrane helix</keyword>
<dbReference type="RefSeq" id="WP_238127451.1">
    <property type="nucleotide sequence ID" value="NZ_JAGZVZ010000003.1"/>
</dbReference>
<dbReference type="Pfam" id="PF02838">
    <property type="entry name" value="Glyco_hydro_20b"/>
    <property type="match status" value="1"/>
</dbReference>
<evidence type="ECO:0000313" key="12">
    <source>
        <dbReference type="Proteomes" id="UP001200537"/>
    </source>
</evidence>
<keyword evidence="8" id="KW-0812">Transmembrane</keyword>
<dbReference type="InterPro" id="IPR013222">
    <property type="entry name" value="Glyco_hyd_98_carb-bd"/>
</dbReference>
<feature type="region of interest" description="Disordered" evidence="7">
    <location>
        <begin position="1769"/>
        <end position="1807"/>
    </location>
</feature>